<evidence type="ECO:0000313" key="2">
    <source>
        <dbReference type="EMBL" id="BBG24023.1"/>
    </source>
</evidence>
<dbReference type="KEGG" id="step:IC006_1324"/>
<dbReference type="SFLD" id="SFLDG01082">
    <property type="entry name" value="B12-binding_domain_containing"/>
    <property type="match status" value="1"/>
</dbReference>
<dbReference type="PROSITE" id="PS51918">
    <property type="entry name" value="RADICAL_SAM"/>
    <property type="match status" value="1"/>
</dbReference>
<gene>
    <name evidence="2" type="ORF">IC006_1324</name>
</gene>
<accession>A0A510DUX0</accession>
<dbReference type="EMBL" id="AP018929">
    <property type="protein sequence ID" value="BBG24023.1"/>
    <property type="molecule type" value="Genomic_DNA"/>
</dbReference>
<name>A0A510DUX0_9CREN</name>
<dbReference type="Proteomes" id="UP000322983">
    <property type="component" value="Chromosome"/>
</dbReference>
<dbReference type="CDD" id="cd01335">
    <property type="entry name" value="Radical_SAM"/>
    <property type="match status" value="1"/>
</dbReference>
<dbReference type="InterPro" id="IPR058240">
    <property type="entry name" value="rSAM_sf"/>
</dbReference>
<dbReference type="SFLD" id="SFLDS00029">
    <property type="entry name" value="Radical_SAM"/>
    <property type="match status" value="1"/>
</dbReference>
<dbReference type="RefSeq" id="WP_232049031.1">
    <property type="nucleotide sequence ID" value="NZ_AP018929.1"/>
</dbReference>
<dbReference type="GeneID" id="41715081"/>
<reference evidence="2 3" key="1">
    <citation type="journal article" date="2020" name="Int. J. Syst. Evol. Microbiol.">
        <title>Sulfuracidifex tepidarius gen. nov., sp. nov. and transfer of Sulfolobus metallicus Huber and Stetter 1992 to the genus Sulfuracidifex as Sulfuracidifex metallicus comb. nov.</title>
        <authorList>
            <person name="Itoh T."/>
            <person name="Miura T."/>
            <person name="Sakai H.D."/>
            <person name="Kato S."/>
            <person name="Ohkuma M."/>
            <person name="Takashina T."/>
        </authorList>
    </citation>
    <scope>NUCLEOTIDE SEQUENCE [LARGE SCALE GENOMIC DNA]</scope>
    <source>
        <strain evidence="2 3">IC-006</strain>
    </source>
</reference>
<dbReference type="InterPro" id="IPR023404">
    <property type="entry name" value="rSAM_horseshoe"/>
</dbReference>
<organism evidence="2 3">
    <name type="scientific">Sulfuracidifex tepidarius</name>
    <dbReference type="NCBI Taxonomy" id="1294262"/>
    <lineage>
        <taxon>Archaea</taxon>
        <taxon>Thermoproteota</taxon>
        <taxon>Thermoprotei</taxon>
        <taxon>Sulfolobales</taxon>
        <taxon>Sulfolobaceae</taxon>
        <taxon>Sulfuracidifex</taxon>
    </lineage>
</organism>
<evidence type="ECO:0000259" key="1">
    <source>
        <dbReference type="PROSITE" id="PS51918"/>
    </source>
</evidence>
<dbReference type="InterPro" id="IPR007197">
    <property type="entry name" value="rSAM"/>
</dbReference>
<evidence type="ECO:0000313" key="3">
    <source>
        <dbReference type="Proteomes" id="UP000322983"/>
    </source>
</evidence>
<dbReference type="AlphaFoldDB" id="A0A510DUX0"/>
<sequence length="506" mass="57917">MEHFDFILTTDRCLMTNHHGKEFLGFLGTGPSVGVPEFAWKYIACPKMKVDELGRPWQAPYGMRKVEAKLIDEGFSAAIIDPDHLNKHLSYAKALMFSHHDYFGYGPPSSTWWAITQKEPINRRSFLALMNKPEIKEAKSKGMKILVGGPSTWQWLWTPEAIESLGVDSFVDGEGEKIVVKLAQKILDGEPLPKYAYVSGEDVPDVDDIPEIKGASVNGMIEVMRGCARSCRFCSVTLRPTRYYSLEKIEKELQVNVKNGVKHGVIHSDDILFYGATGIFPRPEPLIRLHKLVKKYYKIIAWSHASLAAIKYSEEKYGLITKLGEIIYDDNQDYIGVEVGIETGSTRLAKEIMPAKSAPFKPEEYPEIVQEAFSIMHEKHIVPAGTMIVGLPEEKEEDVIRTVELVDSLRQYRSILVPMFFVPMGMFKNKNWFRDWREQAKLSPAHIELYKKVFWHDIYWAQDILNSFYLKGPLYAPVRAGLKIFLASSKRKMKQVEKWIETNMKQ</sequence>
<dbReference type="GO" id="GO:0051536">
    <property type="term" value="F:iron-sulfur cluster binding"/>
    <property type="evidence" value="ECO:0007669"/>
    <property type="project" value="InterPro"/>
</dbReference>
<dbReference type="InterPro" id="IPR006638">
    <property type="entry name" value="Elp3/MiaA/NifB-like_rSAM"/>
</dbReference>
<dbReference type="GO" id="GO:0003824">
    <property type="term" value="F:catalytic activity"/>
    <property type="evidence" value="ECO:0007669"/>
    <property type="project" value="InterPro"/>
</dbReference>
<dbReference type="PANTHER" id="PTHR42731">
    <property type="entry name" value="SLL1084 PROTEIN"/>
    <property type="match status" value="1"/>
</dbReference>
<dbReference type="STRING" id="1294262.GCA_001316085_01297"/>
<dbReference type="SUPFAM" id="SSF102114">
    <property type="entry name" value="Radical SAM enzymes"/>
    <property type="match status" value="1"/>
</dbReference>
<dbReference type="PANTHER" id="PTHR42731:SF4">
    <property type="entry name" value="RADICAL SAM DOMAIN PROTEIN"/>
    <property type="match status" value="1"/>
</dbReference>
<protein>
    <submittedName>
        <fullName evidence="2">tRNA-2-methylthio-N(6)-dimethylallyladenosine synthase</fullName>
    </submittedName>
</protein>
<keyword evidence="3" id="KW-1185">Reference proteome</keyword>
<feature type="domain" description="Radical SAM core" evidence="1">
    <location>
        <begin position="213"/>
        <end position="457"/>
    </location>
</feature>
<dbReference type="SMART" id="SM00729">
    <property type="entry name" value="Elp3"/>
    <property type="match status" value="1"/>
</dbReference>
<dbReference type="Gene3D" id="3.80.30.20">
    <property type="entry name" value="tm_1862 like domain"/>
    <property type="match status" value="1"/>
</dbReference>
<dbReference type="Pfam" id="PF04055">
    <property type="entry name" value="Radical_SAM"/>
    <property type="match status" value="1"/>
</dbReference>
<proteinExistence type="predicted"/>